<dbReference type="GO" id="GO:0008168">
    <property type="term" value="F:methyltransferase activity"/>
    <property type="evidence" value="ECO:0007669"/>
    <property type="project" value="UniProtKB-KW"/>
</dbReference>
<sequence length="169" mass="18983">MSDFGSVLDPCCGSKMFWFDRSDQRAVFGDIRSETHSLTDSSSKGGRRDLVISPDLEMDFRRLPFADDTFHLVVFDPPHLIKAGKSGWLAKKYGRLGADWRGDIQAGFAQCFRVLKPNGTLIFKWNEEDVRVAELLALTPEKPLFGNRCGKTAKSHWIVFMKPAGACQP</sequence>
<dbReference type="Proteomes" id="UP001157355">
    <property type="component" value="Unassembled WGS sequence"/>
</dbReference>
<gene>
    <name evidence="1" type="ORF">GCM10010873_26750</name>
</gene>
<dbReference type="Gene3D" id="3.40.50.150">
    <property type="entry name" value="Vaccinia Virus protein VP39"/>
    <property type="match status" value="1"/>
</dbReference>
<dbReference type="AlphaFoldDB" id="A0AA37U9N5"/>
<accession>A0AA37U9N5</accession>
<keyword evidence="2" id="KW-1185">Reference proteome</keyword>
<keyword evidence="1" id="KW-0489">Methyltransferase</keyword>
<dbReference type="RefSeq" id="WP_284325876.1">
    <property type="nucleotide sequence ID" value="NZ_BSPP01000010.1"/>
</dbReference>
<proteinExistence type="predicted"/>
<protein>
    <submittedName>
        <fullName evidence="1">Methyltransferase</fullName>
    </submittedName>
</protein>
<organism evidence="1 2">
    <name type="scientific">Cypionkella aquatica</name>
    <dbReference type="NCBI Taxonomy" id="1756042"/>
    <lineage>
        <taxon>Bacteria</taxon>
        <taxon>Pseudomonadati</taxon>
        <taxon>Pseudomonadota</taxon>
        <taxon>Alphaproteobacteria</taxon>
        <taxon>Rhodobacterales</taxon>
        <taxon>Paracoccaceae</taxon>
        <taxon>Cypionkella</taxon>
    </lineage>
</organism>
<evidence type="ECO:0000313" key="1">
    <source>
        <dbReference type="EMBL" id="GLS87701.1"/>
    </source>
</evidence>
<dbReference type="GO" id="GO:0032259">
    <property type="term" value="P:methylation"/>
    <property type="evidence" value="ECO:0007669"/>
    <property type="project" value="UniProtKB-KW"/>
</dbReference>
<comment type="caution">
    <text evidence="1">The sequence shown here is derived from an EMBL/GenBank/DDBJ whole genome shotgun (WGS) entry which is preliminary data.</text>
</comment>
<name>A0AA37U9N5_9RHOB</name>
<dbReference type="EMBL" id="BSPP01000010">
    <property type="protein sequence ID" value="GLS87701.1"/>
    <property type="molecule type" value="Genomic_DNA"/>
</dbReference>
<reference evidence="1 2" key="1">
    <citation type="journal article" date="2014" name="Int. J. Syst. Evol. Microbiol.">
        <title>Complete genome sequence of Corynebacterium casei LMG S-19264T (=DSM 44701T), isolated from a smear-ripened cheese.</title>
        <authorList>
            <consortium name="US DOE Joint Genome Institute (JGI-PGF)"/>
            <person name="Walter F."/>
            <person name="Albersmeier A."/>
            <person name="Kalinowski J."/>
            <person name="Ruckert C."/>
        </authorList>
    </citation>
    <scope>NUCLEOTIDE SEQUENCE [LARGE SCALE GENOMIC DNA]</scope>
    <source>
        <strain evidence="1 2">NBRC 111766</strain>
    </source>
</reference>
<evidence type="ECO:0000313" key="2">
    <source>
        <dbReference type="Proteomes" id="UP001157355"/>
    </source>
</evidence>
<dbReference type="SUPFAM" id="SSF53335">
    <property type="entry name" value="S-adenosyl-L-methionine-dependent methyltransferases"/>
    <property type="match status" value="1"/>
</dbReference>
<dbReference type="InterPro" id="IPR029063">
    <property type="entry name" value="SAM-dependent_MTases_sf"/>
</dbReference>
<keyword evidence="1" id="KW-0808">Transferase</keyword>